<dbReference type="InterPro" id="IPR002809">
    <property type="entry name" value="EMC3/TMCO1"/>
</dbReference>
<dbReference type="SMART" id="SM01415">
    <property type="entry name" value="DUF106"/>
    <property type="match status" value="1"/>
</dbReference>
<keyword evidence="9" id="KW-1185">Reference proteome</keyword>
<name>A0A0F4YLW9_RASE3</name>
<dbReference type="Proteomes" id="UP000053958">
    <property type="component" value="Unassembled WGS sequence"/>
</dbReference>
<keyword evidence="6 7" id="KW-0472">Membrane</keyword>
<evidence type="ECO:0000256" key="1">
    <source>
        <dbReference type="ARBA" id="ARBA00004141"/>
    </source>
</evidence>
<feature type="transmembrane region" description="Helical" evidence="7">
    <location>
        <begin position="174"/>
        <end position="195"/>
    </location>
</feature>
<comment type="subcellular location">
    <subcellularLocation>
        <location evidence="1">Membrane</location>
        <topology evidence="1">Multi-pass membrane protein</topology>
    </subcellularLocation>
</comment>
<sequence>MDYRCRRARSLSSDVVIWELGVFTLGPSSPPAGQSFLLTSTDSDKDIYLLGIASHDGSAGVRADDPSGSSSIILTGILRHYATVLMNNPPKPPATLAESRERLSLLRGVNFRNNASAVLTPSSFATRKEYLVNAYQSGAFLKDPSSRGQPPANPMTDPAGMEAMMGMMKGNMMMMIPQTLIMSWINAFFSGFVILKLPFPLTIRFKSMLQSGVMTRDLDVRWVSSLSWYFLNLFGLQSVFGFILGSDNAANQMTQQMAQMNPAAAPNPFQPGQDPDKLFQNEAENLEVMEHYCILDGIEERLLHNLGASN</sequence>
<gene>
    <name evidence="8" type="ORF">T310_6937</name>
</gene>
<keyword evidence="5 7" id="KW-1133">Transmembrane helix</keyword>
<evidence type="ECO:0000256" key="7">
    <source>
        <dbReference type="SAM" id="Phobius"/>
    </source>
</evidence>
<dbReference type="AlphaFoldDB" id="A0A0F4YLW9"/>
<accession>A0A0F4YLW9</accession>
<evidence type="ECO:0000256" key="6">
    <source>
        <dbReference type="ARBA" id="ARBA00023136"/>
    </source>
</evidence>
<dbReference type="PANTHER" id="PTHR13116:SF5">
    <property type="entry name" value="ER MEMBRANE PROTEIN COMPLEX SUBUNIT 3"/>
    <property type="match status" value="1"/>
</dbReference>
<keyword evidence="4 7" id="KW-0812">Transmembrane</keyword>
<dbReference type="STRING" id="1408163.A0A0F4YLW9"/>
<dbReference type="GO" id="GO:0072546">
    <property type="term" value="C:EMC complex"/>
    <property type="evidence" value="ECO:0007669"/>
    <property type="project" value="TreeGrafter"/>
</dbReference>
<evidence type="ECO:0000256" key="4">
    <source>
        <dbReference type="ARBA" id="ARBA00022692"/>
    </source>
</evidence>
<dbReference type="PANTHER" id="PTHR13116">
    <property type="entry name" value="ER MEMBRANE PROTEIN COMPLEX SUBUNIT 3"/>
    <property type="match status" value="1"/>
</dbReference>
<evidence type="ECO:0000313" key="9">
    <source>
        <dbReference type="Proteomes" id="UP000053958"/>
    </source>
</evidence>
<evidence type="ECO:0000256" key="2">
    <source>
        <dbReference type="ARBA" id="ARBA00005376"/>
    </source>
</evidence>
<reference evidence="8 9" key="1">
    <citation type="submission" date="2015-04" db="EMBL/GenBank/DDBJ databases">
        <authorList>
            <person name="Heijne W.H."/>
            <person name="Fedorova N.D."/>
            <person name="Nierman W.C."/>
            <person name="Vollebregt A.W."/>
            <person name="Zhao Z."/>
            <person name="Wu L."/>
            <person name="Kumar M."/>
            <person name="Stam H."/>
            <person name="van den Berg M.A."/>
            <person name="Pel H.J."/>
        </authorList>
    </citation>
    <scope>NUCLEOTIDE SEQUENCE [LARGE SCALE GENOMIC DNA]</scope>
    <source>
        <strain evidence="8 9">CBS 393.64</strain>
    </source>
</reference>
<comment type="caution">
    <text evidence="8">The sequence shown here is derived from an EMBL/GenBank/DDBJ whole genome shotgun (WGS) entry which is preliminary data.</text>
</comment>
<evidence type="ECO:0000313" key="8">
    <source>
        <dbReference type="EMBL" id="KKA19115.1"/>
    </source>
</evidence>
<dbReference type="GeneID" id="25319214"/>
<organism evidence="8 9">
    <name type="scientific">Rasamsonia emersonii (strain ATCC 16479 / CBS 393.64 / IMI 116815)</name>
    <dbReference type="NCBI Taxonomy" id="1408163"/>
    <lineage>
        <taxon>Eukaryota</taxon>
        <taxon>Fungi</taxon>
        <taxon>Dikarya</taxon>
        <taxon>Ascomycota</taxon>
        <taxon>Pezizomycotina</taxon>
        <taxon>Eurotiomycetes</taxon>
        <taxon>Eurotiomycetidae</taxon>
        <taxon>Eurotiales</taxon>
        <taxon>Trichocomaceae</taxon>
        <taxon>Rasamsonia</taxon>
    </lineage>
</organism>
<feature type="transmembrane region" description="Helical" evidence="7">
    <location>
        <begin position="226"/>
        <end position="245"/>
    </location>
</feature>
<comment type="similarity">
    <text evidence="2">Belongs to the EMC3 family.</text>
</comment>
<dbReference type="OrthoDB" id="6745403at2759"/>
<dbReference type="Pfam" id="PF01956">
    <property type="entry name" value="EMC3_TMCO1"/>
    <property type="match status" value="1"/>
</dbReference>
<dbReference type="GO" id="GO:0034975">
    <property type="term" value="P:protein folding in endoplasmic reticulum"/>
    <property type="evidence" value="ECO:0007669"/>
    <property type="project" value="TreeGrafter"/>
</dbReference>
<evidence type="ECO:0000256" key="5">
    <source>
        <dbReference type="ARBA" id="ARBA00022989"/>
    </source>
</evidence>
<dbReference type="InterPro" id="IPR008568">
    <property type="entry name" value="EMC3"/>
</dbReference>
<evidence type="ECO:0000256" key="3">
    <source>
        <dbReference type="ARBA" id="ARBA00020822"/>
    </source>
</evidence>
<dbReference type="RefSeq" id="XP_013325727.1">
    <property type="nucleotide sequence ID" value="XM_013470273.1"/>
</dbReference>
<protein>
    <recommendedName>
        <fullName evidence="3">ER membrane protein complex subunit 3</fullName>
    </recommendedName>
</protein>
<dbReference type="EMBL" id="LASV01000382">
    <property type="protein sequence ID" value="KKA19115.1"/>
    <property type="molecule type" value="Genomic_DNA"/>
</dbReference>
<proteinExistence type="inferred from homology"/>